<name>A0A285NRI4_9AQUI</name>
<accession>A0A285NRI4</accession>
<dbReference type="EMBL" id="OBEN01000001">
    <property type="protein sequence ID" value="SNZ11553.1"/>
    <property type="molecule type" value="Genomic_DNA"/>
</dbReference>
<dbReference type="RefSeq" id="WP_096600307.1">
    <property type="nucleotide sequence ID" value="NZ_OBEN01000001.1"/>
</dbReference>
<sequence>MRIAFVCAEESKKLIPVFKLLEDWSELTVWIPHEVSTELYQICRLHTIGFSPKEPYLTWLSHFDAIIYYITPNSYHKMVEHARLPGIALLDGDVPFPTYTSYEDAILSFLHWDHPFNDILAVLSSHPLKQKTLAPQKHISASPTPEDLLRDIFIGIRLADAFLPFLKFMTQLRQKFFIDVGREVLEKSFLKRLTKELTTFYETYKPFVETFSE</sequence>
<dbReference type="AlphaFoldDB" id="A0A285NRI4"/>
<evidence type="ECO:0000313" key="2">
    <source>
        <dbReference type="Proteomes" id="UP000218627"/>
    </source>
</evidence>
<organism evidence="1 2">
    <name type="scientific">Hydrogenobacter hydrogenophilus</name>
    <dbReference type="NCBI Taxonomy" id="35835"/>
    <lineage>
        <taxon>Bacteria</taxon>
        <taxon>Pseudomonadati</taxon>
        <taxon>Aquificota</taxon>
        <taxon>Aquificia</taxon>
        <taxon>Aquificales</taxon>
        <taxon>Aquificaceae</taxon>
        <taxon>Hydrogenobacter</taxon>
    </lineage>
</organism>
<gene>
    <name evidence="1" type="ORF">SAMN06265353_0272</name>
</gene>
<proteinExistence type="predicted"/>
<dbReference type="OrthoDB" id="9961650at2"/>
<evidence type="ECO:0000313" key="1">
    <source>
        <dbReference type="EMBL" id="SNZ11553.1"/>
    </source>
</evidence>
<reference evidence="2" key="1">
    <citation type="submission" date="2017-09" db="EMBL/GenBank/DDBJ databases">
        <authorList>
            <person name="Varghese N."/>
            <person name="Submissions S."/>
        </authorList>
    </citation>
    <scope>NUCLEOTIDE SEQUENCE [LARGE SCALE GENOMIC DNA]</scope>
    <source>
        <strain evidence="2">DSM 2913</strain>
    </source>
</reference>
<dbReference type="Proteomes" id="UP000218627">
    <property type="component" value="Unassembled WGS sequence"/>
</dbReference>
<keyword evidence="2" id="KW-1185">Reference proteome</keyword>
<protein>
    <submittedName>
        <fullName evidence="1">Uncharacterized protein</fullName>
    </submittedName>
</protein>